<evidence type="ECO:0008006" key="3">
    <source>
        <dbReference type="Google" id="ProtNLM"/>
    </source>
</evidence>
<organism evidence="1 2">
    <name type="scientific">Stylosanthes scabra</name>
    <dbReference type="NCBI Taxonomy" id="79078"/>
    <lineage>
        <taxon>Eukaryota</taxon>
        <taxon>Viridiplantae</taxon>
        <taxon>Streptophyta</taxon>
        <taxon>Embryophyta</taxon>
        <taxon>Tracheophyta</taxon>
        <taxon>Spermatophyta</taxon>
        <taxon>Magnoliopsida</taxon>
        <taxon>eudicotyledons</taxon>
        <taxon>Gunneridae</taxon>
        <taxon>Pentapetalae</taxon>
        <taxon>rosids</taxon>
        <taxon>fabids</taxon>
        <taxon>Fabales</taxon>
        <taxon>Fabaceae</taxon>
        <taxon>Papilionoideae</taxon>
        <taxon>50 kb inversion clade</taxon>
        <taxon>dalbergioids sensu lato</taxon>
        <taxon>Dalbergieae</taxon>
        <taxon>Pterocarpus clade</taxon>
        <taxon>Stylosanthes</taxon>
    </lineage>
</organism>
<evidence type="ECO:0000313" key="1">
    <source>
        <dbReference type="EMBL" id="MED6127099.1"/>
    </source>
</evidence>
<comment type="caution">
    <text evidence="1">The sequence shown here is derived from an EMBL/GenBank/DDBJ whole genome shotgun (WGS) entry which is preliminary data.</text>
</comment>
<gene>
    <name evidence="1" type="ORF">PIB30_084921</name>
</gene>
<proteinExistence type="predicted"/>
<dbReference type="Proteomes" id="UP001341840">
    <property type="component" value="Unassembled WGS sequence"/>
</dbReference>
<protein>
    <recommendedName>
        <fullName evidence="3">Secreted protein</fullName>
    </recommendedName>
</protein>
<keyword evidence="2" id="KW-1185">Reference proteome</keyword>
<reference evidence="1 2" key="1">
    <citation type="journal article" date="2023" name="Plants (Basel)">
        <title>Bridging the Gap: Combining Genomics and Transcriptomics Approaches to Understand Stylosanthes scabra, an Orphan Legume from the Brazilian Caatinga.</title>
        <authorList>
            <person name="Ferreira-Neto J.R.C."/>
            <person name="da Silva M.D."/>
            <person name="Binneck E."/>
            <person name="de Melo N.F."/>
            <person name="da Silva R.H."/>
            <person name="de Melo A.L.T.M."/>
            <person name="Pandolfi V."/>
            <person name="Bustamante F.O."/>
            <person name="Brasileiro-Vidal A.C."/>
            <person name="Benko-Iseppon A.M."/>
        </authorList>
    </citation>
    <scope>NUCLEOTIDE SEQUENCE [LARGE SCALE GENOMIC DNA]</scope>
    <source>
        <tissue evidence="1">Leaves</tissue>
    </source>
</reference>
<evidence type="ECO:0000313" key="2">
    <source>
        <dbReference type="Proteomes" id="UP001341840"/>
    </source>
</evidence>
<name>A0ABU6RTA2_9FABA</name>
<dbReference type="EMBL" id="JASCZI010031603">
    <property type="protein sequence ID" value="MED6127099.1"/>
    <property type="molecule type" value="Genomic_DNA"/>
</dbReference>
<accession>A0ABU6RTA2</accession>
<sequence>MIHSFIRVCSVAATLHINKTSFDTCTVITPPHENAASIAINVVHLRSFTRHVHTKQKTKISIIILKPSLPGVPTKFCCCA</sequence>